<evidence type="ECO:0000256" key="4">
    <source>
        <dbReference type="ARBA" id="ARBA00022989"/>
    </source>
</evidence>
<dbReference type="PANTHER" id="PTHR12546">
    <property type="entry name" value="FER-1-LIKE"/>
    <property type="match status" value="1"/>
</dbReference>
<feature type="compositionally biased region" description="Basic residues" evidence="6">
    <location>
        <begin position="220"/>
        <end position="231"/>
    </location>
</feature>
<evidence type="ECO:0000313" key="9">
    <source>
        <dbReference type="Proteomes" id="UP001221898"/>
    </source>
</evidence>
<feature type="compositionally biased region" description="Low complexity" evidence="6">
    <location>
        <begin position="239"/>
        <end position="257"/>
    </location>
</feature>
<dbReference type="Gene3D" id="2.60.40.150">
    <property type="entry name" value="C2 domain"/>
    <property type="match status" value="1"/>
</dbReference>
<comment type="caution">
    <text evidence="8">The sequence shown here is derived from an EMBL/GenBank/DDBJ whole genome shotgun (WGS) entry which is preliminary data.</text>
</comment>
<reference evidence="8" key="1">
    <citation type="journal article" date="2023" name="Science">
        <title>Genome structures resolve the early diversification of teleost fishes.</title>
        <authorList>
            <person name="Parey E."/>
            <person name="Louis A."/>
            <person name="Montfort J."/>
            <person name="Bouchez O."/>
            <person name="Roques C."/>
            <person name="Iampietro C."/>
            <person name="Lluch J."/>
            <person name="Castinel A."/>
            <person name="Donnadieu C."/>
            <person name="Desvignes T."/>
            <person name="Floi Bucao C."/>
            <person name="Jouanno E."/>
            <person name="Wen M."/>
            <person name="Mejri S."/>
            <person name="Dirks R."/>
            <person name="Jansen H."/>
            <person name="Henkel C."/>
            <person name="Chen W.J."/>
            <person name="Zahm M."/>
            <person name="Cabau C."/>
            <person name="Klopp C."/>
            <person name="Thompson A.W."/>
            <person name="Robinson-Rechavi M."/>
            <person name="Braasch I."/>
            <person name="Lecointre G."/>
            <person name="Bobe J."/>
            <person name="Postlethwait J.H."/>
            <person name="Berthelot C."/>
            <person name="Roest Crollius H."/>
            <person name="Guiguen Y."/>
        </authorList>
    </citation>
    <scope>NUCLEOTIDE SEQUENCE</scope>
    <source>
        <strain evidence="8">NC1722</strain>
    </source>
</reference>
<dbReference type="InterPro" id="IPR035892">
    <property type="entry name" value="C2_domain_sf"/>
</dbReference>
<protein>
    <recommendedName>
        <fullName evidence="7">C2 domain-containing protein</fullName>
    </recommendedName>
</protein>
<evidence type="ECO:0000259" key="7">
    <source>
        <dbReference type="PROSITE" id="PS50004"/>
    </source>
</evidence>
<keyword evidence="4" id="KW-1133">Transmembrane helix</keyword>
<dbReference type="InterPro" id="IPR000008">
    <property type="entry name" value="C2_dom"/>
</dbReference>
<keyword evidence="3" id="KW-0677">Repeat</keyword>
<dbReference type="FunFam" id="2.60.40.150:FF:000138">
    <property type="entry name" value="Fer-1-like family member 6"/>
    <property type="match status" value="1"/>
</dbReference>
<dbReference type="CDD" id="cd04011">
    <property type="entry name" value="C2B_Ferlin"/>
    <property type="match status" value="1"/>
</dbReference>
<dbReference type="PROSITE" id="PS50004">
    <property type="entry name" value="C2"/>
    <property type="match status" value="1"/>
</dbReference>
<accession>A0AAD7RGZ2</accession>
<keyword evidence="2" id="KW-0812">Transmembrane</keyword>
<dbReference type="SMART" id="SM01202">
    <property type="entry name" value="FerI"/>
    <property type="match status" value="1"/>
</dbReference>
<gene>
    <name evidence="8" type="ORF">AAFF_G00213140</name>
</gene>
<evidence type="ECO:0000256" key="2">
    <source>
        <dbReference type="ARBA" id="ARBA00022692"/>
    </source>
</evidence>
<name>A0AAD7RGZ2_9TELE</name>
<evidence type="ECO:0000256" key="1">
    <source>
        <dbReference type="ARBA" id="ARBA00004167"/>
    </source>
</evidence>
<dbReference type="InterPro" id="IPR037721">
    <property type="entry name" value="Ferlin"/>
</dbReference>
<proteinExistence type="predicted"/>
<evidence type="ECO:0000256" key="3">
    <source>
        <dbReference type="ARBA" id="ARBA00022737"/>
    </source>
</evidence>
<dbReference type="SUPFAM" id="SSF49562">
    <property type="entry name" value="C2 domain (Calcium/lipid-binding domain, CaLB)"/>
    <property type="match status" value="1"/>
</dbReference>
<dbReference type="AlphaFoldDB" id="A0AAD7RGZ2"/>
<evidence type="ECO:0000313" key="8">
    <source>
        <dbReference type="EMBL" id="KAJ8383945.1"/>
    </source>
</evidence>
<dbReference type="InterPro" id="IPR012968">
    <property type="entry name" value="FerIin_dom"/>
</dbReference>
<keyword evidence="9" id="KW-1185">Reference proteome</keyword>
<evidence type="ECO:0000256" key="5">
    <source>
        <dbReference type="ARBA" id="ARBA00023136"/>
    </source>
</evidence>
<feature type="compositionally biased region" description="Basic residues" evidence="6">
    <location>
        <begin position="14"/>
        <end position="26"/>
    </location>
</feature>
<dbReference type="Pfam" id="PF00168">
    <property type="entry name" value="C2"/>
    <property type="match status" value="1"/>
</dbReference>
<keyword evidence="5" id="KW-0472">Membrane</keyword>
<feature type="compositionally biased region" description="Polar residues" evidence="6">
    <location>
        <begin position="1"/>
        <end position="10"/>
    </location>
</feature>
<dbReference type="Proteomes" id="UP001221898">
    <property type="component" value="Unassembled WGS sequence"/>
</dbReference>
<dbReference type="PANTHER" id="PTHR12546:SF37">
    <property type="entry name" value="FER-1-LIKE 6 (C. ELEGANS)"/>
    <property type="match status" value="1"/>
</dbReference>
<dbReference type="InterPro" id="IPR037720">
    <property type="entry name" value="C2B_Ferlin"/>
</dbReference>
<feature type="region of interest" description="Disordered" evidence="6">
    <location>
        <begin position="219"/>
        <end position="257"/>
    </location>
</feature>
<organism evidence="8 9">
    <name type="scientific">Aldrovandia affinis</name>
    <dbReference type="NCBI Taxonomy" id="143900"/>
    <lineage>
        <taxon>Eukaryota</taxon>
        <taxon>Metazoa</taxon>
        <taxon>Chordata</taxon>
        <taxon>Craniata</taxon>
        <taxon>Vertebrata</taxon>
        <taxon>Euteleostomi</taxon>
        <taxon>Actinopterygii</taxon>
        <taxon>Neopterygii</taxon>
        <taxon>Teleostei</taxon>
        <taxon>Notacanthiformes</taxon>
        <taxon>Halosauridae</taxon>
        <taxon>Aldrovandia</taxon>
    </lineage>
</organism>
<evidence type="ECO:0000256" key="6">
    <source>
        <dbReference type="SAM" id="MobiDB-lite"/>
    </source>
</evidence>
<dbReference type="GO" id="GO:0007009">
    <property type="term" value="P:plasma membrane organization"/>
    <property type="evidence" value="ECO:0007669"/>
    <property type="project" value="TreeGrafter"/>
</dbReference>
<feature type="domain" description="C2" evidence="7">
    <location>
        <begin position="76"/>
        <end position="195"/>
    </location>
</feature>
<feature type="region of interest" description="Disordered" evidence="6">
    <location>
        <begin position="1"/>
        <end position="73"/>
    </location>
</feature>
<dbReference type="GO" id="GO:0016020">
    <property type="term" value="C:membrane"/>
    <property type="evidence" value="ECO:0007669"/>
    <property type="project" value="UniProtKB-SubCell"/>
</dbReference>
<dbReference type="Pfam" id="PF08151">
    <property type="entry name" value="FerI"/>
    <property type="match status" value="1"/>
</dbReference>
<sequence>MDQSRDSSSPYRKGMFKLKKKKKKGAKQGLVLANKGALDGSESESVSAAPDVTGRLDPEDGDQCGPSGSSLVPVRKRSKPMAKILESESKPQTFQISINITEAKQLVGENIDPSVVIEIGDEKKQTTVQEGTNAPFYNEYFVFDFFATQEAFFDKVIKLSVMHSKIMRGFCVGSFKLDVGTVYREPGHQFTNKWAVLTDPMDIRTGFKGYLKCDISVTGKGRRCSPRRRTAMQRSRLTRTSCSPRASPPSARGPAFT</sequence>
<dbReference type="EMBL" id="JAINUG010000282">
    <property type="protein sequence ID" value="KAJ8383945.1"/>
    <property type="molecule type" value="Genomic_DNA"/>
</dbReference>
<comment type="subcellular location">
    <subcellularLocation>
        <location evidence="1">Membrane</location>
        <topology evidence="1">Single-pass membrane protein</topology>
    </subcellularLocation>
</comment>
<dbReference type="SMART" id="SM00239">
    <property type="entry name" value="C2"/>
    <property type="match status" value="1"/>
</dbReference>